<gene>
    <name evidence="2" type="ORF">K0625_12590</name>
</gene>
<reference evidence="2 3" key="1">
    <citation type="submission" date="2021-07" db="EMBL/GenBank/DDBJ databases">
        <title>Shewanella sp. nov, isolated from SCS.</title>
        <authorList>
            <person name="Cao W.R."/>
        </authorList>
    </citation>
    <scope>NUCLEOTIDE SEQUENCE [LARGE SCALE GENOMIC DNA]</scope>
    <source>
        <strain evidence="2 3">NR704-98</strain>
    </source>
</reference>
<dbReference type="InterPro" id="IPR027304">
    <property type="entry name" value="Trigger_fact/SurA_dom_sf"/>
</dbReference>
<dbReference type="SUPFAM" id="SSF109998">
    <property type="entry name" value="Triger factor/SurA peptide-binding domain-like"/>
    <property type="match status" value="1"/>
</dbReference>
<protein>
    <submittedName>
        <fullName evidence="2">Peptidyl-prolyl cis-trans isomerase</fullName>
    </submittedName>
</protein>
<dbReference type="GO" id="GO:0016853">
    <property type="term" value="F:isomerase activity"/>
    <property type="evidence" value="ECO:0007669"/>
    <property type="project" value="UniProtKB-KW"/>
</dbReference>
<dbReference type="EMBL" id="JAHZST010000008">
    <property type="protein sequence ID" value="MBW8184509.1"/>
    <property type="molecule type" value="Genomic_DNA"/>
</dbReference>
<evidence type="ECO:0000313" key="3">
    <source>
        <dbReference type="Proteomes" id="UP001195963"/>
    </source>
</evidence>
<keyword evidence="3" id="KW-1185">Reference proteome</keyword>
<feature type="domain" description="PpiC" evidence="1">
    <location>
        <begin position="124"/>
        <end position="249"/>
    </location>
</feature>
<accession>A0ABS7E4A6</accession>
<dbReference type="RefSeq" id="WP_220110019.1">
    <property type="nucleotide sequence ID" value="NZ_JAHZST010000008.1"/>
</dbReference>
<dbReference type="Pfam" id="PF13145">
    <property type="entry name" value="Rotamase_2"/>
    <property type="match status" value="1"/>
</dbReference>
<proteinExistence type="predicted"/>
<comment type="caution">
    <text evidence="2">The sequence shown here is derived from an EMBL/GenBank/DDBJ whole genome shotgun (WGS) entry which is preliminary data.</text>
</comment>
<name>A0ABS7E4A6_9GAMM</name>
<keyword evidence="2" id="KW-0413">Isomerase</keyword>
<dbReference type="Proteomes" id="UP001195963">
    <property type="component" value="Unassembled WGS sequence"/>
</dbReference>
<evidence type="ECO:0000259" key="1">
    <source>
        <dbReference type="Pfam" id="PF13145"/>
    </source>
</evidence>
<dbReference type="PROSITE" id="PS51257">
    <property type="entry name" value="PROKAR_LIPOPROTEIN"/>
    <property type="match status" value="1"/>
</dbReference>
<dbReference type="InterPro" id="IPR000297">
    <property type="entry name" value="PPIase_PpiC"/>
</dbReference>
<sequence>MRLIAILLLAAGTSACQKSEPLTAIESSAQLSEVVASIDGKPVYEDELALVIKQTVGEFAALQLGTEGREKVLESLLIRKLMSDQQLNLMDEEEHKQLELELNTYREELLTKRYVREHLVAEPVSDEMVKSYYNSNPNTYGAKELRRFEMVRADVSRSPILQKELSLLMQGLTPHSNWKVKVEQARQQGQPIFLVSGHSAETGLIDDYQQIIQSLAEGEISPLHSINGILVRFRVTELIQIPAKPIEEVTKDIRKTLAPLQLKRAIQQEAEQLMRNREIERYAMD</sequence>
<organism evidence="2 3">
    <name type="scientific">Shewanella nanhaiensis</name>
    <dbReference type="NCBI Taxonomy" id="2864872"/>
    <lineage>
        <taxon>Bacteria</taxon>
        <taxon>Pseudomonadati</taxon>
        <taxon>Pseudomonadota</taxon>
        <taxon>Gammaproteobacteria</taxon>
        <taxon>Alteromonadales</taxon>
        <taxon>Shewanellaceae</taxon>
        <taxon>Shewanella</taxon>
    </lineage>
</organism>
<evidence type="ECO:0000313" key="2">
    <source>
        <dbReference type="EMBL" id="MBW8184509.1"/>
    </source>
</evidence>